<comment type="caution">
    <text evidence="2">The sequence shown here is derived from an EMBL/GenBank/DDBJ whole genome shotgun (WGS) entry which is preliminary data.</text>
</comment>
<evidence type="ECO:0000313" key="3">
    <source>
        <dbReference type="Proteomes" id="UP000769780"/>
    </source>
</evidence>
<dbReference type="Proteomes" id="UP000769780">
    <property type="component" value="Unassembled WGS sequence"/>
</dbReference>
<keyword evidence="3" id="KW-1185">Reference proteome</keyword>
<dbReference type="RefSeq" id="WP_221875966.1">
    <property type="nucleotide sequence ID" value="NZ_JACWFH010000043.1"/>
</dbReference>
<evidence type="ECO:0000313" key="2">
    <source>
        <dbReference type="EMBL" id="MBY0099659.1"/>
    </source>
</evidence>
<sequence>MAKKGIRNGSVEQVNKDHETETAFKADRTKNRQEKNRN</sequence>
<organism evidence="2 3">
    <name type="scientific">Mesobacillus maritimus</name>
    <dbReference type="NCBI Taxonomy" id="1643336"/>
    <lineage>
        <taxon>Bacteria</taxon>
        <taxon>Bacillati</taxon>
        <taxon>Bacillota</taxon>
        <taxon>Bacilli</taxon>
        <taxon>Bacillales</taxon>
        <taxon>Bacillaceae</taxon>
        <taxon>Mesobacillus</taxon>
    </lineage>
</organism>
<dbReference type="EMBL" id="JACWFH010000043">
    <property type="protein sequence ID" value="MBY0099659.1"/>
    <property type="molecule type" value="Genomic_DNA"/>
</dbReference>
<evidence type="ECO:0000256" key="1">
    <source>
        <dbReference type="SAM" id="MobiDB-lite"/>
    </source>
</evidence>
<accession>A0ABS7KBM9</accession>
<gene>
    <name evidence="2" type="ORF">H0185_23270</name>
</gene>
<name>A0ABS7KBM9_9BACI</name>
<reference evidence="2 3" key="1">
    <citation type="submission" date="2020-07" db="EMBL/GenBank/DDBJ databases">
        <title>Fungal Genomes of the International Space Station.</title>
        <authorList>
            <person name="Seuylemezian A."/>
            <person name="Singh N.K."/>
            <person name="Wood J."/>
            <person name="Venkateswaran K."/>
        </authorList>
    </citation>
    <scope>NUCLEOTIDE SEQUENCE [LARGE SCALE GENOMIC DNA]</scope>
    <source>
        <strain evidence="2 3">PL-B2</strain>
    </source>
</reference>
<protein>
    <submittedName>
        <fullName evidence="2">Biofilm-forming protein</fullName>
    </submittedName>
</protein>
<feature type="region of interest" description="Disordered" evidence="1">
    <location>
        <begin position="1"/>
        <end position="38"/>
    </location>
</feature>
<proteinExistence type="predicted"/>
<feature type="compositionally biased region" description="Basic and acidic residues" evidence="1">
    <location>
        <begin position="14"/>
        <end position="38"/>
    </location>
</feature>